<keyword evidence="5" id="KW-0547">Nucleotide-binding</keyword>
<name>A0A7C9VG20_9BRAD</name>
<evidence type="ECO:0000256" key="5">
    <source>
        <dbReference type="ARBA" id="ARBA00022741"/>
    </source>
</evidence>
<dbReference type="AlphaFoldDB" id="A0A7C9VG20"/>
<dbReference type="SUPFAM" id="SSF55874">
    <property type="entry name" value="ATPase domain of HSP90 chaperone/DNA topoisomerase II/histidine kinase"/>
    <property type="match status" value="1"/>
</dbReference>
<proteinExistence type="predicted"/>
<dbReference type="InterPro" id="IPR011102">
    <property type="entry name" value="Sig_transdc_His_kinase_HWE"/>
</dbReference>
<dbReference type="GO" id="GO:0005524">
    <property type="term" value="F:ATP binding"/>
    <property type="evidence" value="ECO:0007669"/>
    <property type="project" value="UniProtKB-KW"/>
</dbReference>
<feature type="modified residue" description="4-aspartylphosphate" evidence="8">
    <location>
        <position position="86"/>
    </location>
</feature>
<dbReference type="InterPro" id="IPR001789">
    <property type="entry name" value="Sig_transdc_resp-reg_receiver"/>
</dbReference>
<evidence type="ECO:0000256" key="4">
    <source>
        <dbReference type="ARBA" id="ARBA00022679"/>
    </source>
</evidence>
<sequence>MNLPSATSGYVEGVTLTDSDAAVRAASTSPESSDLINILIVDDEPRNLTVLESVLDAPRYRLVRAESAEQALLALLADEFAVLILDVRLPGLTGFELAQMIRERKKNAEIPIIFLTAYFNEDQHVIEGYDSGAVDYLHKPINPAILRSKVAVLVELYLKQRELESANRALMAEVAERRLAQQQLYELNNTLEQRVLERTEAHKRSEEQVRLLMNEVNHRSKNILSVVMAVAQQTVASNSSDFLLRFSSRIQALAVNHDLLVDGQWKCVDASDLVRGQLAHFAELIGQRITVEGPRLRLAPLAAQSVGMVVHELSTNAVKHGALSVENGRVEISWRLDEDDGSENFTMSWIEKGGPPVAPPIHRGFGTTVITKMTEMSLGGKVELSYASSGLIWRLTCPAKNILEMA</sequence>
<dbReference type="SMART" id="SM00911">
    <property type="entry name" value="HWE_HK"/>
    <property type="match status" value="1"/>
</dbReference>
<dbReference type="Pfam" id="PF07536">
    <property type="entry name" value="HWE_HK"/>
    <property type="match status" value="1"/>
</dbReference>
<gene>
    <name evidence="10" type="ORF">G4V63_06645</name>
</gene>
<evidence type="ECO:0000256" key="7">
    <source>
        <dbReference type="ARBA" id="ARBA00022840"/>
    </source>
</evidence>
<dbReference type="PANTHER" id="PTHR41523:SF8">
    <property type="entry name" value="ETHYLENE RESPONSE SENSOR PROTEIN"/>
    <property type="match status" value="1"/>
</dbReference>
<keyword evidence="4" id="KW-0808">Transferase</keyword>
<evidence type="ECO:0000256" key="2">
    <source>
        <dbReference type="ARBA" id="ARBA00012438"/>
    </source>
</evidence>
<evidence type="ECO:0000313" key="10">
    <source>
        <dbReference type="EMBL" id="NGX94909.1"/>
    </source>
</evidence>
<dbReference type="PROSITE" id="PS50110">
    <property type="entry name" value="RESPONSE_REGULATORY"/>
    <property type="match status" value="1"/>
</dbReference>
<dbReference type="SMART" id="SM00448">
    <property type="entry name" value="REC"/>
    <property type="match status" value="1"/>
</dbReference>
<dbReference type="GO" id="GO:0004673">
    <property type="term" value="F:protein histidine kinase activity"/>
    <property type="evidence" value="ECO:0007669"/>
    <property type="project" value="UniProtKB-EC"/>
</dbReference>
<feature type="domain" description="Response regulatory" evidence="9">
    <location>
        <begin position="37"/>
        <end position="154"/>
    </location>
</feature>
<dbReference type="SUPFAM" id="SSF52172">
    <property type="entry name" value="CheY-like"/>
    <property type="match status" value="1"/>
</dbReference>
<accession>A0A7C9VG20</accession>
<protein>
    <recommendedName>
        <fullName evidence="2">histidine kinase</fullName>
        <ecNumber evidence="2">2.7.13.3</ecNumber>
    </recommendedName>
</protein>
<dbReference type="EC" id="2.7.13.3" evidence="2"/>
<evidence type="ECO:0000256" key="3">
    <source>
        <dbReference type="ARBA" id="ARBA00022553"/>
    </source>
</evidence>
<dbReference type="EMBL" id="JAAMRR010000347">
    <property type="protein sequence ID" value="NGX94909.1"/>
    <property type="molecule type" value="Genomic_DNA"/>
</dbReference>
<dbReference type="Pfam" id="PF00072">
    <property type="entry name" value="Response_reg"/>
    <property type="match status" value="1"/>
</dbReference>
<dbReference type="PANTHER" id="PTHR41523">
    <property type="entry name" value="TWO-COMPONENT SYSTEM SENSOR PROTEIN"/>
    <property type="match status" value="1"/>
</dbReference>
<organism evidence="10 11">
    <name type="scientific">Candidatus Afipia apatlaquensis</name>
    <dbReference type="NCBI Taxonomy" id="2712852"/>
    <lineage>
        <taxon>Bacteria</taxon>
        <taxon>Pseudomonadati</taxon>
        <taxon>Pseudomonadota</taxon>
        <taxon>Alphaproteobacteria</taxon>
        <taxon>Hyphomicrobiales</taxon>
        <taxon>Nitrobacteraceae</taxon>
        <taxon>Afipia</taxon>
    </lineage>
</organism>
<comment type="caution">
    <text evidence="10">The sequence shown here is derived from an EMBL/GenBank/DDBJ whole genome shotgun (WGS) entry which is preliminary data.</text>
</comment>
<evidence type="ECO:0000313" key="11">
    <source>
        <dbReference type="Proteomes" id="UP000480266"/>
    </source>
</evidence>
<dbReference type="Gene3D" id="3.40.50.2300">
    <property type="match status" value="1"/>
</dbReference>
<dbReference type="Proteomes" id="UP000480266">
    <property type="component" value="Unassembled WGS sequence"/>
</dbReference>
<dbReference type="Gene3D" id="3.30.565.10">
    <property type="entry name" value="Histidine kinase-like ATPase, C-terminal domain"/>
    <property type="match status" value="1"/>
</dbReference>
<evidence type="ECO:0000259" key="9">
    <source>
        <dbReference type="PROSITE" id="PS50110"/>
    </source>
</evidence>
<dbReference type="InterPro" id="IPR011006">
    <property type="entry name" value="CheY-like_superfamily"/>
</dbReference>
<keyword evidence="6" id="KW-0418">Kinase</keyword>
<evidence type="ECO:0000256" key="6">
    <source>
        <dbReference type="ARBA" id="ARBA00022777"/>
    </source>
</evidence>
<keyword evidence="3 8" id="KW-0597">Phosphoprotein</keyword>
<dbReference type="GO" id="GO:0000160">
    <property type="term" value="P:phosphorelay signal transduction system"/>
    <property type="evidence" value="ECO:0007669"/>
    <property type="project" value="InterPro"/>
</dbReference>
<dbReference type="InterPro" id="IPR036890">
    <property type="entry name" value="HATPase_C_sf"/>
</dbReference>
<comment type="catalytic activity">
    <reaction evidence="1">
        <text>ATP + protein L-histidine = ADP + protein N-phospho-L-histidine.</text>
        <dbReference type="EC" id="2.7.13.3"/>
    </reaction>
</comment>
<keyword evidence="7" id="KW-0067">ATP-binding</keyword>
<evidence type="ECO:0000256" key="1">
    <source>
        <dbReference type="ARBA" id="ARBA00000085"/>
    </source>
</evidence>
<keyword evidence="11" id="KW-1185">Reference proteome</keyword>
<evidence type="ECO:0000256" key="8">
    <source>
        <dbReference type="PROSITE-ProRule" id="PRU00169"/>
    </source>
</evidence>
<reference evidence="10" key="1">
    <citation type="submission" date="2020-02" db="EMBL/GenBank/DDBJ databases">
        <title>Draft genome sequence of Candidatus Afipia apatlaquensis IBT-C3, a potential strain for decolorization of textile dyes.</title>
        <authorList>
            <person name="Sanchez-Reyes A."/>
            <person name="Breton-Deval L."/>
            <person name="Mangelson H."/>
            <person name="Sanchez-Flores A."/>
        </authorList>
    </citation>
    <scope>NUCLEOTIDE SEQUENCE [LARGE SCALE GENOMIC DNA]</scope>
    <source>
        <strain evidence="10">IBT-C3</strain>
    </source>
</reference>